<reference evidence="7" key="2">
    <citation type="submission" date="2021-01" db="EMBL/GenBank/DDBJ databases">
        <authorList>
            <person name="Schikora-Tamarit M.A."/>
        </authorList>
    </citation>
    <scope>NUCLEOTIDE SEQUENCE</scope>
    <source>
        <strain evidence="7">CBS6341</strain>
    </source>
</reference>
<protein>
    <recommendedName>
        <fullName evidence="9">CBS-domain-containing protein</fullName>
    </recommendedName>
</protein>
<feature type="region of interest" description="Disordered" evidence="3">
    <location>
        <begin position="463"/>
        <end position="487"/>
    </location>
</feature>
<dbReference type="InterPro" id="IPR000644">
    <property type="entry name" value="CBS_dom"/>
</dbReference>
<proteinExistence type="predicted"/>
<dbReference type="SUPFAM" id="SSF54631">
    <property type="entry name" value="CBS-domain pair"/>
    <property type="match status" value="2"/>
</dbReference>
<dbReference type="EMBL" id="JAEUBF010000094">
    <property type="protein sequence ID" value="KAH3680574.1"/>
    <property type="molecule type" value="Genomic_DNA"/>
</dbReference>
<dbReference type="CDD" id="cd17781">
    <property type="entry name" value="CBS_pair_MUG70_1"/>
    <property type="match status" value="1"/>
</dbReference>
<keyword evidence="4" id="KW-0812">Transmembrane</keyword>
<dbReference type="PANTHER" id="PTHR48108:SF26">
    <property type="entry name" value="CBS DOMAIN-CONTAINING PROTEIN DDB_G0289609"/>
    <property type="match status" value="1"/>
</dbReference>
<dbReference type="InterPro" id="IPR051462">
    <property type="entry name" value="CBS_domain-containing"/>
</dbReference>
<dbReference type="SMART" id="SM00666">
    <property type="entry name" value="PB1"/>
    <property type="match status" value="1"/>
</dbReference>
<comment type="caution">
    <text evidence="7">The sequence shown here is derived from an EMBL/GenBank/DDBJ whole genome shotgun (WGS) entry which is preliminary data.</text>
</comment>
<dbReference type="AlphaFoldDB" id="A0A9P8Q0G9"/>
<accession>A0A9P8Q0G9</accession>
<dbReference type="InterPro" id="IPR053793">
    <property type="entry name" value="PB1-like"/>
</dbReference>
<dbReference type="SMART" id="SM00116">
    <property type="entry name" value="CBS"/>
    <property type="match status" value="4"/>
</dbReference>
<feature type="domain" description="CBS" evidence="5">
    <location>
        <begin position="259"/>
        <end position="316"/>
    </location>
</feature>
<feature type="domain" description="CBS" evidence="5">
    <location>
        <begin position="85"/>
        <end position="145"/>
    </location>
</feature>
<dbReference type="InterPro" id="IPR046342">
    <property type="entry name" value="CBS_dom_sf"/>
</dbReference>
<gene>
    <name evidence="7" type="ORF">WICMUC_000248</name>
</gene>
<dbReference type="CDD" id="cd17782">
    <property type="entry name" value="CBS_pair_MUG70_2"/>
    <property type="match status" value="1"/>
</dbReference>
<evidence type="ECO:0000313" key="8">
    <source>
        <dbReference type="Proteomes" id="UP000769528"/>
    </source>
</evidence>
<name>A0A9P8Q0G9_9ASCO</name>
<organism evidence="7 8">
    <name type="scientific">Wickerhamomyces mucosus</name>
    <dbReference type="NCBI Taxonomy" id="1378264"/>
    <lineage>
        <taxon>Eukaryota</taxon>
        <taxon>Fungi</taxon>
        <taxon>Dikarya</taxon>
        <taxon>Ascomycota</taxon>
        <taxon>Saccharomycotina</taxon>
        <taxon>Saccharomycetes</taxon>
        <taxon>Phaffomycetales</taxon>
        <taxon>Wickerhamomycetaceae</taxon>
        <taxon>Wickerhamomyces</taxon>
    </lineage>
</organism>
<feature type="compositionally biased region" description="Polar residues" evidence="3">
    <location>
        <begin position="463"/>
        <end position="479"/>
    </location>
</feature>
<dbReference type="SUPFAM" id="SSF54277">
    <property type="entry name" value="CAD &amp; PB1 domains"/>
    <property type="match status" value="1"/>
</dbReference>
<dbReference type="InterPro" id="IPR000270">
    <property type="entry name" value="PB1_dom"/>
</dbReference>
<feature type="compositionally biased region" description="Low complexity" evidence="3">
    <location>
        <begin position="1"/>
        <end position="34"/>
    </location>
</feature>
<evidence type="ECO:0008006" key="9">
    <source>
        <dbReference type="Google" id="ProtNLM"/>
    </source>
</evidence>
<dbReference type="PROSITE" id="PS51371">
    <property type="entry name" value="CBS"/>
    <property type="match status" value="4"/>
</dbReference>
<keyword evidence="4" id="KW-0472">Membrane</keyword>
<feature type="domain" description="CBS" evidence="5">
    <location>
        <begin position="325"/>
        <end position="380"/>
    </location>
</feature>
<keyword evidence="2" id="KW-0129">CBS domain</keyword>
<feature type="region of interest" description="Disordered" evidence="3">
    <location>
        <begin position="596"/>
        <end position="615"/>
    </location>
</feature>
<evidence type="ECO:0000256" key="1">
    <source>
        <dbReference type="ARBA" id="ARBA00022737"/>
    </source>
</evidence>
<feature type="transmembrane region" description="Helical" evidence="4">
    <location>
        <begin position="626"/>
        <end position="646"/>
    </location>
</feature>
<dbReference type="Proteomes" id="UP000769528">
    <property type="component" value="Unassembled WGS sequence"/>
</dbReference>
<sequence length="649" mass="72521">MAPKTPKKTISTSSSIISNSTPGGNNSSNIDNSILESRKRQIKRDEAIRRRVENDLSKKRYGKNSSNSNNRKRNKNYSPGSVLSLKPTEPVICKPNFTVYEAAQLMGARRENCILVVDDDEHLLGIFTAKDLAFRVVGKGLNAATLTIDQIMTSNPLCATTDTLASEALDLMVQRGFRHLPVLDEENSIVGVLDITKCYQEAMEKLERMYESSKKLHDALEGVNIEMGGNQQQPLQVLKYFESLKSVMNGPTLESVLDESSLPSYVTVKTSVQDAAILMKENHTTAVLVKDGNDDVSGIFTSKDVVLRVIAAGLDPKTVSVIRVMTSQPDVASKDLTIQAALRKMFEGHYLNLPVVEDNEIIGIVEVLKLTYATLNQISMMKSNDDDDDEENSSNTEGPAWNKFWKSLENDTESIHSDSQLNDSIIPDISQSEINQFSFNNLGHDDLAPNDSVSVTNDNFSSHIHQSTTNTSNTFQHHQQQQEEDIKNSPFQFKFKSPLNRNHRISIKPIEGIEKLRNLIVSKLNNNEFELIDKENFAISYLDDENDIVAITNDQDLIDCVLINKINSKLEKADLYIHHPDESIDLDEILANKKLQQQQQQHQHQHHHQHQSNSSNQIIQGISNEILLGSGVAILSAALIVAFTLGKKH</sequence>
<evidence type="ECO:0000313" key="7">
    <source>
        <dbReference type="EMBL" id="KAH3680574.1"/>
    </source>
</evidence>
<dbReference type="PANTHER" id="PTHR48108">
    <property type="entry name" value="CBS DOMAIN-CONTAINING PROTEIN CBSX2, CHLOROPLASTIC"/>
    <property type="match status" value="1"/>
</dbReference>
<evidence type="ECO:0000256" key="3">
    <source>
        <dbReference type="SAM" id="MobiDB-lite"/>
    </source>
</evidence>
<feature type="region of interest" description="Disordered" evidence="3">
    <location>
        <begin position="1"/>
        <end position="82"/>
    </location>
</feature>
<evidence type="ECO:0000259" key="5">
    <source>
        <dbReference type="PROSITE" id="PS51371"/>
    </source>
</evidence>
<keyword evidence="8" id="KW-1185">Reference proteome</keyword>
<feature type="domain" description="PB1" evidence="6">
    <location>
        <begin position="488"/>
        <end position="571"/>
    </location>
</feature>
<feature type="compositionally biased region" description="Basic and acidic residues" evidence="3">
    <location>
        <begin position="36"/>
        <end position="58"/>
    </location>
</feature>
<reference evidence="7" key="1">
    <citation type="journal article" date="2021" name="Open Biol.">
        <title>Shared evolutionary footprints suggest mitochondrial oxidative damage underlies multiple complex I losses in fungi.</title>
        <authorList>
            <person name="Schikora-Tamarit M.A."/>
            <person name="Marcet-Houben M."/>
            <person name="Nosek J."/>
            <person name="Gabaldon T."/>
        </authorList>
    </citation>
    <scope>NUCLEOTIDE SEQUENCE</scope>
    <source>
        <strain evidence="7">CBS6341</strain>
    </source>
</reference>
<evidence type="ECO:0000256" key="2">
    <source>
        <dbReference type="PROSITE-ProRule" id="PRU00703"/>
    </source>
</evidence>
<dbReference type="Pfam" id="PF00564">
    <property type="entry name" value="PB1"/>
    <property type="match status" value="1"/>
</dbReference>
<keyword evidence="1" id="KW-0677">Repeat</keyword>
<dbReference type="Pfam" id="PF00571">
    <property type="entry name" value="CBS"/>
    <property type="match status" value="4"/>
</dbReference>
<evidence type="ECO:0000256" key="4">
    <source>
        <dbReference type="SAM" id="Phobius"/>
    </source>
</evidence>
<dbReference type="OrthoDB" id="418595at2759"/>
<dbReference type="PROSITE" id="PS51745">
    <property type="entry name" value="PB1"/>
    <property type="match status" value="1"/>
</dbReference>
<dbReference type="Gene3D" id="3.10.580.10">
    <property type="entry name" value="CBS-domain"/>
    <property type="match status" value="2"/>
</dbReference>
<feature type="domain" description="CBS" evidence="5">
    <location>
        <begin position="152"/>
        <end position="208"/>
    </location>
</feature>
<keyword evidence="4" id="KW-1133">Transmembrane helix</keyword>
<evidence type="ECO:0000259" key="6">
    <source>
        <dbReference type="PROSITE" id="PS51745"/>
    </source>
</evidence>